<name>A0ABR1IUX7_9AGAR</name>
<evidence type="ECO:0000313" key="2">
    <source>
        <dbReference type="EMBL" id="KAK7438860.1"/>
    </source>
</evidence>
<evidence type="ECO:0000256" key="1">
    <source>
        <dbReference type="SAM" id="MobiDB-lite"/>
    </source>
</evidence>
<evidence type="ECO:0000313" key="3">
    <source>
        <dbReference type="Proteomes" id="UP001498398"/>
    </source>
</evidence>
<feature type="region of interest" description="Disordered" evidence="1">
    <location>
        <begin position="230"/>
        <end position="260"/>
    </location>
</feature>
<sequence length="391" mass="43456">MDLSLESYRTIVKNVRSRADIAVLCRVSKTFQQVAERALYNTLFLRVSEANNGQAIALCKTLETQPRVAVLVDALTVLVADSEYPSREDDADGEMGEEEGDYENDEEELAVALRMSLAESAGLGEGSSSSGRRSGHPSLDDCWKHVSRALQRTVRLRHLNIHITNNVEASVSWVLDGCTFQLRSFHCDLSWDRHLVSFLNTQDDLEDLYIIDFVDPDSLSHSVSRLDAGSVTPTQRSAETVRVTASHDTPESALPSHGLSGSVQLSSSRLASSISLNALRSLSILECTFTEAAFALVPGRPVRLMFYALLRRIHRLGTVELDVTSWEPPPVDAGPPAFRALANELRIYCRSIKKVIFVYEFERTVVKVVDGVMKVDMGRETTPTETLWREV</sequence>
<protein>
    <recommendedName>
        <fullName evidence="4">F-box domain-containing protein</fullName>
    </recommendedName>
</protein>
<keyword evidence="3" id="KW-1185">Reference proteome</keyword>
<reference evidence="2 3" key="1">
    <citation type="submission" date="2024-01" db="EMBL/GenBank/DDBJ databases">
        <title>A draft genome for the cacao thread blight pathogen Marasmiellus scandens.</title>
        <authorList>
            <person name="Baruah I.K."/>
            <person name="Leung J."/>
            <person name="Bukari Y."/>
            <person name="Amoako-Attah I."/>
            <person name="Meinhardt L.W."/>
            <person name="Bailey B.A."/>
            <person name="Cohen S.P."/>
        </authorList>
    </citation>
    <scope>NUCLEOTIDE SEQUENCE [LARGE SCALE GENOMIC DNA]</scope>
    <source>
        <strain evidence="2 3">GH-19</strain>
    </source>
</reference>
<organism evidence="2 3">
    <name type="scientific">Marasmiellus scandens</name>
    <dbReference type="NCBI Taxonomy" id="2682957"/>
    <lineage>
        <taxon>Eukaryota</taxon>
        <taxon>Fungi</taxon>
        <taxon>Dikarya</taxon>
        <taxon>Basidiomycota</taxon>
        <taxon>Agaricomycotina</taxon>
        <taxon>Agaricomycetes</taxon>
        <taxon>Agaricomycetidae</taxon>
        <taxon>Agaricales</taxon>
        <taxon>Marasmiineae</taxon>
        <taxon>Omphalotaceae</taxon>
        <taxon>Marasmiellus</taxon>
    </lineage>
</organism>
<gene>
    <name evidence="2" type="ORF">VKT23_017786</name>
</gene>
<dbReference type="Proteomes" id="UP001498398">
    <property type="component" value="Unassembled WGS sequence"/>
</dbReference>
<dbReference type="EMBL" id="JBANRG010000076">
    <property type="protein sequence ID" value="KAK7438860.1"/>
    <property type="molecule type" value="Genomic_DNA"/>
</dbReference>
<comment type="caution">
    <text evidence="2">The sequence shown here is derived from an EMBL/GenBank/DDBJ whole genome shotgun (WGS) entry which is preliminary data.</text>
</comment>
<evidence type="ECO:0008006" key="4">
    <source>
        <dbReference type="Google" id="ProtNLM"/>
    </source>
</evidence>
<accession>A0ABR1IUX7</accession>
<proteinExistence type="predicted"/>